<reference evidence="1" key="2">
    <citation type="journal article" date="2015" name="Data Brief">
        <title>Shoot transcriptome of the giant reed, Arundo donax.</title>
        <authorList>
            <person name="Barrero R.A."/>
            <person name="Guerrero F.D."/>
            <person name="Moolhuijzen P."/>
            <person name="Goolsby J.A."/>
            <person name="Tidwell J."/>
            <person name="Bellgard S.E."/>
            <person name="Bellgard M.I."/>
        </authorList>
    </citation>
    <scope>NUCLEOTIDE SEQUENCE</scope>
    <source>
        <tissue evidence="1">Shoot tissue taken approximately 20 cm above the soil surface</tissue>
    </source>
</reference>
<organism evidence="1">
    <name type="scientific">Arundo donax</name>
    <name type="common">Giant reed</name>
    <name type="synonym">Donax arundinaceus</name>
    <dbReference type="NCBI Taxonomy" id="35708"/>
    <lineage>
        <taxon>Eukaryota</taxon>
        <taxon>Viridiplantae</taxon>
        <taxon>Streptophyta</taxon>
        <taxon>Embryophyta</taxon>
        <taxon>Tracheophyta</taxon>
        <taxon>Spermatophyta</taxon>
        <taxon>Magnoliopsida</taxon>
        <taxon>Liliopsida</taxon>
        <taxon>Poales</taxon>
        <taxon>Poaceae</taxon>
        <taxon>PACMAD clade</taxon>
        <taxon>Arundinoideae</taxon>
        <taxon>Arundineae</taxon>
        <taxon>Arundo</taxon>
    </lineage>
</organism>
<proteinExistence type="predicted"/>
<dbReference type="EMBL" id="GBRH01188968">
    <property type="protein sequence ID" value="JAE08928.1"/>
    <property type="molecule type" value="Transcribed_RNA"/>
</dbReference>
<dbReference type="AlphaFoldDB" id="A0A0A9FKW8"/>
<sequence length="65" mass="7601">MYLEKKKLFIKVITLTYHMPTDLRTVLHHTVMLAELDISGLNAHVVNKMILKLEWKLESSCFPSM</sequence>
<protein>
    <submittedName>
        <fullName evidence="1">Uncharacterized protein</fullName>
    </submittedName>
</protein>
<name>A0A0A9FKW8_ARUDO</name>
<evidence type="ECO:0000313" key="1">
    <source>
        <dbReference type="EMBL" id="JAE08928.1"/>
    </source>
</evidence>
<reference evidence="1" key="1">
    <citation type="submission" date="2014-09" db="EMBL/GenBank/DDBJ databases">
        <authorList>
            <person name="Magalhaes I.L.F."/>
            <person name="Oliveira U."/>
            <person name="Santos F.R."/>
            <person name="Vidigal T.H.D.A."/>
            <person name="Brescovit A.D."/>
            <person name="Santos A.J."/>
        </authorList>
    </citation>
    <scope>NUCLEOTIDE SEQUENCE</scope>
    <source>
        <tissue evidence="1">Shoot tissue taken approximately 20 cm above the soil surface</tissue>
    </source>
</reference>
<accession>A0A0A9FKW8</accession>